<comment type="similarity">
    <text evidence="2">Belongs to the intradiol ring-cleavage dioxygenase family.</text>
</comment>
<comment type="cofactor">
    <cofactor evidence="1">
        <name>Fe(3+)</name>
        <dbReference type="ChEBI" id="CHEBI:29034"/>
    </cofactor>
</comment>
<dbReference type="InterPro" id="IPR050770">
    <property type="entry name" value="Intradiol_RC_Dioxygenase"/>
</dbReference>
<evidence type="ECO:0000256" key="1">
    <source>
        <dbReference type="ARBA" id="ARBA00001965"/>
    </source>
</evidence>
<keyword evidence="5 9" id="KW-0560">Oxidoreductase</keyword>
<evidence type="ECO:0000256" key="3">
    <source>
        <dbReference type="ARBA" id="ARBA00022723"/>
    </source>
</evidence>
<dbReference type="Gene3D" id="2.60.130.10">
    <property type="entry name" value="Aromatic compound dioxygenase"/>
    <property type="match status" value="1"/>
</dbReference>
<feature type="domain" description="Catechol dioxygenase N-terminal" evidence="8">
    <location>
        <begin position="25"/>
        <end position="75"/>
    </location>
</feature>
<evidence type="ECO:0000313" key="10">
    <source>
        <dbReference type="Proteomes" id="UP000580654"/>
    </source>
</evidence>
<dbReference type="PANTHER" id="PTHR33711">
    <property type="entry name" value="DIOXYGENASE, PUTATIVE (AFU_ORTHOLOGUE AFUA_2G02910)-RELATED"/>
    <property type="match status" value="1"/>
</dbReference>
<dbReference type="InterPro" id="IPR000627">
    <property type="entry name" value="Intradiol_dOase_C"/>
</dbReference>
<protein>
    <submittedName>
        <fullName evidence="9">Catechol 1,2-dioxygenase</fullName>
        <ecNumber evidence="9">1.13.11.1</ecNumber>
    </submittedName>
</protein>
<keyword evidence="6" id="KW-0408">Iron</keyword>
<evidence type="ECO:0000256" key="2">
    <source>
        <dbReference type="ARBA" id="ARBA00007825"/>
    </source>
</evidence>
<dbReference type="SUPFAM" id="SSF49482">
    <property type="entry name" value="Aromatic compound dioxygenase"/>
    <property type="match status" value="1"/>
</dbReference>
<reference evidence="9 10" key="1">
    <citation type="submission" date="2020-08" db="EMBL/GenBank/DDBJ databases">
        <title>Genomic Encyclopedia of Type Strains, Phase IV (KMG-IV): sequencing the most valuable type-strain genomes for metagenomic binning, comparative biology and taxonomic classification.</title>
        <authorList>
            <person name="Goeker M."/>
        </authorList>
    </citation>
    <scope>NUCLEOTIDE SEQUENCE [LARGE SCALE GENOMIC DNA]</scope>
    <source>
        <strain evidence="9 10">DSM 25622</strain>
    </source>
</reference>
<dbReference type="GO" id="GO:0008199">
    <property type="term" value="F:ferric iron binding"/>
    <property type="evidence" value="ECO:0007669"/>
    <property type="project" value="InterPro"/>
</dbReference>
<gene>
    <name evidence="9" type="ORF">FHS87_004463</name>
</gene>
<dbReference type="Pfam" id="PF04444">
    <property type="entry name" value="Dioxygenase_N"/>
    <property type="match status" value="1"/>
</dbReference>
<comment type="caution">
    <text evidence="9">The sequence shown here is derived from an EMBL/GenBank/DDBJ whole genome shotgun (WGS) entry which is preliminary data.</text>
</comment>
<proteinExistence type="inferred from homology"/>
<dbReference type="Pfam" id="PF00775">
    <property type="entry name" value="Dioxygenase_C"/>
    <property type="match status" value="1"/>
</dbReference>
<accession>A0A840YM79</accession>
<sequence>MNEFCQRAIAAMDPGAPGADPALQRQVAVVLKHLHAMLDELRTDDADLYRFMAWLERVGRDGDFVMLCDLLGLTMRSVQLTHGVEGATPPNVLGPFPKDDVPVQPNPVLLAGPDEAGERVELRGTVRSADGGASIPGARLVIWQTNHAGKYENEDPDQVPDNFRARFVADQDGHFSISTILPGPYEIGSLHSAVGEMMAKLGRHRLRAPHLHYKVEAPSFRPLVSQIYFEGQPSNETDCIFSPHPAITVRPEAHPDRPGQLLARYDIFLAAA</sequence>
<organism evidence="9 10">
    <name type="scientific">Muricoccus pecuniae</name>
    <dbReference type="NCBI Taxonomy" id="693023"/>
    <lineage>
        <taxon>Bacteria</taxon>
        <taxon>Pseudomonadati</taxon>
        <taxon>Pseudomonadota</taxon>
        <taxon>Alphaproteobacteria</taxon>
        <taxon>Acetobacterales</taxon>
        <taxon>Roseomonadaceae</taxon>
        <taxon>Muricoccus</taxon>
    </lineage>
</organism>
<evidence type="ECO:0000313" key="9">
    <source>
        <dbReference type="EMBL" id="MBB5696392.1"/>
    </source>
</evidence>
<dbReference type="AlphaFoldDB" id="A0A840YM79"/>
<feature type="domain" description="Intradiol ring-cleavage dioxygenases" evidence="7">
    <location>
        <begin position="100"/>
        <end position="269"/>
    </location>
</feature>
<dbReference type="Proteomes" id="UP000580654">
    <property type="component" value="Unassembled WGS sequence"/>
</dbReference>
<evidence type="ECO:0000256" key="4">
    <source>
        <dbReference type="ARBA" id="ARBA00022964"/>
    </source>
</evidence>
<dbReference type="InterPro" id="IPR015889">
    <property type="entry name" value="Intradiol_dOase_core"/>
</dbReference>
<evidence type="ECO:0000256" key="5">
    <source>
        <dbReference type="ARBA" id="ARBA00023002"/>
    </source>
</evidence>
<dbReference type="RefSeq" id="WP_184521641.1">
    <property type="nucleotide sequence ID" value="NZ_JACIJD010000040.1"/>
</dbReference>
<dbReference type="GO" id="GO:0018576">
    <property type="term" value="F:catechol 1,2-dioxygenase activity"/>
    <property type="evidence" value="ECO:0007669"/>
    <property type="project" value="UniProtKB-EC"/>
</dbReference>
<dbReference type="InterPro" id="IPR007535">
    <property type="entry name" value="Catechol_dOase_N"/>
</dbReference>
<dbReference type="EMBL" id="JACIJD010000040">
    <property type="protein sequence ID" value="MBB5696392.1"/>
    <property type="molecule type" value="Genomic_DNA"/>
</dbReference>
<dbReference type="EC" id="1.13.11.1" evidence="9"/>
<evidence type="ECO:0000256" key="6">
    <source>
        <dbReference type="ARBA" id="ARBA00023004"/>
    </source>
</evidence>
<dbReference type="PANTHER" id="PTHR33711:SF7">
    <property type="entry name" value="INTRADIOL RING-CLEAVAGE DIOXYGENASES DOMAIN-CONTAINING PROTEIN-RELATED"/>
    <property type="match status" value="1"/>
</dbReference>
<keyword evidence="10" id="KW-1185">Reference proteome</keyword>
<evidence type="ECO:0000259" key="8">
    <source>
        <dbReference type="Pfam" id="PF04444"/>
    </source>
</evidence>
<name>A0A840YM79_9PROT</name>
<keyword evidence="3" id="KW-0479">Metal-binding</keyword>
<dbReference type="GO" id="GO:0009712">
    <property type="term" value="P:catechol-containing compound metabolic process"/>
    <property type="evidence" value="ECO:0007669"/>
    <property type="project" value="InterPro"/>
</dbReference>
<keyword evidence="4 9" id="KW-0223">Dioxygenase</keyword>
<evidence type="ECO:0000259" key="7">
    <source>
        <dbReference type="Pfam" id="PF00775"/>
    </source>
</evidence>